<accession>A0ACB0LGR1</accession>
<protein>
    <submittedName>
        <fullName evidence="1">Uncharacterized protein</fullName>
    </submittedName>
</protein>
<name>A0ACB0LGR1_TRIPR</name>
<comment type="caution">
    <text evidence="1">The sequence shown here is derived from an EMBL/GenBank/DDBJ whole genome shotgun (WGS) entry which is preliminary data.</text>
</comment>
<proteinExistence type="predicted"/>
<organism evidence="1 2">
    <name type="scientific">Trifolium pratense</name>
    <name type="common">Red clover</name>
    <dbReference type="NCBI Taxonomy" id="57577"/>
    <lineage>
        <taxon>Eukaryota</taxon>
        <taxon>Viridiplantae</taxon>
        <taxon>Streptophyta</taxon>
        <taxon>Embryophyta</taxon>
        <taxon>Tracheophyta</taxon>
        <taxon>Spermatophyta</taxon>
        <taxon>Magnoliopsida</taxon>
        <taxon>eudicotyledons</taxon>
        <taxon>Gunneridae</taxon>
        <taxon>Pentapetalae</taxon>
        <taxon>rosids</taxon>
        <taxon>fabids</taxon>
        <taxon>Fabales</taxon>
        <taxon>Fabaceae</taxon>
        <taxon>Papilionoideae</taxon>
        <taxon>50 kb inversion clade</taxon>
        <taxon>NPAAA clade</taxon>
        <taxon>Hologalegina</taxon>
        <taxon>IRL clade</taxon>
        <taxon>Trifolieae</taxon>
        <taxon>Trifolium</taxon>
    </lineage>
</organism>
<keyword evidence="2" id="KW-1185">Reference proteome</keyword>
<reference evidence="1" key="1">
    <citation type="submission" date="2023-10" db="EMBL/GenBank/DDBJ databases">
        <authorList>
            <person name="Rodriguez Cubillos JULIANA M."/>
            <person name="De Vega J."/>
        </authorList>
    </citation>
    <scope>NUCLEOTIDE SEQUENCE</scope>
</reference>
<gene>
    <name evidence="1" type="ORF">MILVUS5_LOCUS31211</name>
</gene>
<dbReference type="Proteomes" id="UP001177021">
    <property type="component" value="Unassembled WGS sequence"/>
</dbReference>
<evidence type="ECO:0000313" key="1">
    <source>
        <dbReference type="EMBL" id="CAJ2666407.1"/>
    </source>
</evidence>
<evidence type="ECO:0000313" key="2">
    <source>
        <dbReference type="Proteomes" id="UP001177021"/>
    </source>
</evidence>
<dbReference type="EMBL" id="CASHSV030000513">
    <property type="protein sequence ID" value="CAJ2666407.1"/>
    <property type="molecule type" value="Genomic_DNA"/>
</dbReference>
<sequence>MDAYGQKYFITFIDDYSRYMNIYLLHNKNEALDAFKAFKAEVENQCGKQIKVVRSDRGGEYYGRYTENGQAPGPFAKFLQEHGIVAQYTMPGSPNQNGVAERRNRTLLDMVRSMLSNSNLPKSLWNEALKTAVYILNRVPSKAVPKTPFELFKGWKPSLRHMRVWGCPSEVRIYNPQEKKLDPRTISGYFIGYAERSKGYRFYCPSHTTRIVESRNAKFLEDHLTSGSDHIRNIVSVQDHIDSQPSVSGDRLVIVHNTPQVQMDVDQPPIIEIPQNNDVPVDQIDHQMPENDEQLVEQHDPQENVGPTLRRSTRTKKSAIPSDYIAYLQESDYNVGAENDPENFSQAMSCKESNLWYDAMKDEMNSMKNNNVWDLVELPNGMKAIGCKWVFKTKRDSLGSIERYKARLVAKGFTQKEGIDYTETFSPVSKKDSLRVILALVAHFDLELHQMDVKTAFLNGDLEEEVYMKQPEGFFSNDGEHFVCKLKKSIYGLKQASRQWYLKFHGIISSFGFVENPMDQCIYQKVSGSKTCFLILYVDDILLASNDNGLLHEVKQFLSKNFDMKDMGEASYVIGIKIHRDRHRGVLGLSQETYINKVLERFRMQNCSPSVAPIVKGDKFNLNQCPKNDFEREQMKNIPYASVVGSLMYAQVCTRPDIAFAVGILGRYQSNPGMDHWKAAKKVLRYLQGTKDNMLMYRQTDNLDVIGYSDSDLAGCVDSRKSTSGYIFMMAGGAISWRSAKQTLIATSTMEAEFVSCFEATSHGVWLKSFISGLRIMDSISRPLKIFCDNSAAVFMAKNNKSGSRSKYIDIKYLAIRERVKDKVVVIEHISTDLMIADPLTKGMPPLKFKDHVENMGLGSSL</sequence>